<comment type="caution">
    <text evidence="2">The sequence shown here is derived from an EMBL/GenBank/DDBJ whole genome shotgun (WGS) entry which is preliminary data.</text>
</comment>
<evidence type="ECO:0000313" key="2">
    <source>
        <dbReference type="EMBL" id="TWD73535.1"/>
    </source>
</evidence>
<dbReference type="EMBL" id="VIVL01000022">
    <property type="protein sequence ID" value="TWD73535.1"/>
    <property type="molecule type" value="Genomic_DNA"/>
</dbReference>
<dbReference type="CDD" id="cd20753">
    <property type="entry name" value="cyt_P460_Mc-like"/>
    <property type="match status" value="1"/>
</dbReference>
<dbReference type="InterPro" id="IPR032033">
    <property type="entry name" value="Cytochrome_P460"/>
</dbReference>
<feature type="domain" description="Cytochrome P460" evidence="1">
    <location>
        <begin position="70"/>
        <end position="193"/>
    </location>
</feature>
<evidence type="ECO:0000313" key="3">
    <source>
        <dbReference type="Proteomes" id="UP000319722"/>
    </source>
</evidence>
<dbReference type="InterPro" id="IPR038142">
    <property type="entry name" value="Cytochrome_P460_sp"/>
</dbReference>
<organism evidence="2 3">
    <name type="scientific">Variovorax beijingensis</name>
    <dbReference type="NCBI Taxonomy" id="2496117"/>
    <lineage>
        <taxon>Bacteria</taxon>
        <taxon>Pseudomonadati</taxon>
        <taxon>Pseudomonadota</taxon>
        <taxon>Betaproteobacteria</taxon>
        <taxon>Burkholderiales</taxon>
        <taxon>Comamonadaceae</taxon>
        <taxon>Variovorax</taxon>
    </lineage>
</organism>
<proteinExistence type="predicted"/>
<dbReference type="Proteomes" id="UP000319722">
    <property type="component" value="Unassembled WGS sequence"/>
</dbReference>
<reference evidence="2 3" key="1">
    <citation type="submission" date="2019-06" db="EMBL/GenBank/DDBJ databases">
        <title>Sorghum-associated microbial communities from plants grown in Nebraska, USA.</title>
        <authorList>
            <person name="Schachtman D."/>
        </authorList>
    </citation>
    <scope>NUCLEOTIDE SEQUENCE [LARGE SCALE GENOMIC DNA]</scope>
    <source>
        <strain evidence="2 3">T529</strain>
    </source>
</reference>
<protein>
    <submittedName>
        <fullName evidence="2">Cytochrome P460</fullName>
    </submittedName>
</protein>
<sequence length="197" mass="20937">MNRNNTQQVSAPDATTRHARLASCQGTLAKLSGLGLLALAAAAGVFAATSSAAEDVKISDASPLYGVTIPKGYRQWQLIAPAIEAEPLNELRVVLGNAKAIQAYDQGTLPFPDGTILTKLAWKHAQSPEFAPASVPGAATTVQVMVKDSKKYAATGGWGFGRFVDGKPVDLAQHQTCFACHQALVKNHDYVFTRFAR</sequence>
<dbReference type="OrthoDB" id="511546at2"/>
<dbReference type="RefSeq" id="WP_145747656.1">
    <property type="nucleotide sequence ID" value="NZ_VIVL01000022.1"/>
</dbReference>
<evidence type="ECO:0000259" key="1">
    <source>
        <dbReference type="Pfam" id="PF16694"/>
    </source>
</evidence>
<gene>
    <name evidence="2" type="ORF">FB547_12227</name>
</gene>
<dbReference type="Gene3D" id="3.50.70.20">
    <property type="entry name" value="Cytochrome P460"/>
    <property type="match status" value="1"/>
</dbReference>
<accession>A0A561B3U0</accession>
<dbReference type="AlphaFoldDB" id="A0A561B3U0"/>
<name>A0A561B3U0_9BURK</name>
<dbReference type="Pfam" id="PF16694">
    <property type="entry name" value="Cytochrome_P460"/>
    <property type="match status" value="1"/>
</dbReference>